<reference evidence="1" key="1">
    <citation type="submission" date="2021-01" db="EMBL/GenBank/DDBJ databases">
        <authorList>
            <consortium name="Genoscope - CEA"/>
            <person name="William W."/>
        </authorList>
    </citation>
    <scope>NUCLEOTIDE SEQUENCE</scope>
</reference>
<dbReference type="Proteomes" id="UP000692954">
    <property type="component" value="Unassembled WGS sequence"/>
</dbReference>
<evidence type="ECO:0000313" key="1">
    <source>
        <dbReference type="EMBL" id="CAD8128629.1"/>
    </source>
</evidence>
<keyword evidence="2" id="KW-1185">Reference proteome</keyword>
<organism evidence="1 2">
    <name type="scientific">Paramecium sonneborni</name>
    <dbReference type="NCBI Taxonomy" id="65129"/>
    <lineage>
        <taxon>Eukaryota</taxon>
        <taxon>Sar</taxon>
        <taxon>Alveolata</taxon>
        <taxon>Ciliophora</taxon>
        <taxon>Intramacronucleata</taxon>
        <taxon>Oligohymenophorea</taxon>
        <taxon>Peniculida</taxon>
        <taxon>Parameciidae</taxon>
        <taxon>Paramecium</taxon>
    </lineage>
</organism>
<accession>A0A8S1RNS5</accession>
<comment type="caution">
    <text evidence="1">The sequence shown here is derived from an EMBL/GenBank/DDBJ whole genome shotgun (WGS) entry which is preliminary data.</text>
</comment>
<proteinExistence type="predicted"/>
<dbReference type="AlphaFoldDB" id="A0A8S1RNS5"/>
<evidence type="ECO:0000313" key="2">
    <source>
        <dbReference type="Proteomes" id="UP000692954"/>
    </source>
</evidence>
<sequence length="123" mass="14724">MSFQQNYKLILNGWFIEKSQMKEALQDCFIQIFISEILNSTFSEINNRLINCKVNMFLWCRYHINQIERAYEKQNNILKNLGFLQTIINFSQRSIIQCIVHKNSEFYYAAKCIDKSYGNETEN</sequence>
<dbReference type="EMBL" id="CAJJDN010000192">
    <property type="protein sequence ID" value="CAD8128629.1"/>
    <property type="molecule type" value="Genomic_DNA"/>
</dbReference>
<gene>
    <name evidence="1" type="ORF">PSON_ATCC_30995.1.T1920056</name>
</gene>
<protein>
    <submittedName>
        <fullName evidence="1">Uncharacterized protein</fullName>
    </submittedName>
</protein>
<name>A0A8S1RNS5_9CILI</name>